<evidence type="ECO:0000313" key="2">
    <source>
        <dbReference type="Proteomes" id="UP001157502"/>
    </source>
</evidence>
<protein>
    <submittedName>
        <fullName evidence="1">Uncharacterized protein</fullName>
    </submittedName>
</protein>
<keyword evidence="2" id="KW-1185">Reference proteome</keyword>
<proteinExistence type="predicted"/>
<organism evidence="1 2">
    <name type="scientific">Dallia pectoralis</name>
    <name type="common">Alaska blackfish</name>
    <dbReference type="NCBI Taxonomy" id="75939"/>
    <lineage>
        <taxon>Eukaryota</taxon>
        <taxon>Metazoa</taxon>
        <taxon>Chordata</taxon>
        <taxon>Craniata</taxon>
        <taxon>Vertebrata</taxon>
        <taxon>Euteleostomi</taxon>
        <taxon>Actinopterygii</taxon>
        <taxon>Neopterygii</taxon>
        <taxon>Teleostei</taxon>
        <taxon>Protacanthopterygii</taxon>
        <taxon>Esociformes</taxon>
        <taxon>Umbridae</taxon>
        <taxon>Dallia</taxon>
    </lineage>
</organism>
<name>A0ACC2GGR3_DALPE</name>
<accession>A0ACC2GGR3</accession>
<reference evidence="1" key="1">
    <citation type="submission" date="2021-05" db="EMBL/GenBank/DDBJ databases">
        <authorList>
            <person name="Pan Q."/>
            <person name="Jouanno E."/>
            <person name="Zahm M."/>
            <person name="Klopp C."/>
            <person name="Cabau C."/>
            <person name="Louis A."/>
            <person name="Berthelot C."/>
            <person name="Parey E."/>
            <person name="Roest Crollius H."/>
            <person name="Montfort J."/>
            <person name="Robinson-Rechavi M."/>
            <person name="Bouchez O."/>
            <person name="Lampietro C."/>
            <person name="Lopez Roques C."/>
            <person name="Donnadieu C."/>
            <person name="Postlethwait J."/>
            <person name="Bobe J."/>
            <person name="Dillon D."/>
            <person name="Chandos A."/>
            <person name="von Hippel F."/>
            <person name="Guiguen Y."/>
        </authorList>
    </citation>
    <scope>NUCLEOTIDE SEQUENCE</scope>
    <source>
        <strain evidence="1">YG-Jan2019</strain>
    </source>
</reference>
<sequence>MTATRQIAVFLCQLCKRASLPRHPGPILTPSSSRPRPVLYLSPASPAPAAVSISAYCPEKSILGGGLKDLSQEYYSTARRSDKPPVTASWDGAGQNHAPHLGATAFSPGRGEELHKGQSMEQNSISAGY</sequence>
<dbReference type="Proteomes" id="UP001157502">
    <property type="component" value="Chromosome 13"/>
</dbReference>
<evidence type="ECO:0000313" key="1">
    <source>
        <dbReference type="EMBL" id="KAJ8002721.1"/>
    </source>
</evidence>
<dbReference type="EMBL" id="CM055740">
    <property type="protein sequence ID" value="KAJ8002721.1"/>
    <property type="molecule type" value="Genomic_DNA"/>
</dbReference>
<comment type="caution">
    <text evidence="1">The sequence shown here is derived from an EMBL/GenBank/DDBJ whole genome shotgun (WGS) entry which is preliminary data.</text>
</comment>
<gene>
    <name evidence="1" type="ORF">DPEC_G00161880</name>
</gene>